<name>A0ABV2R117_9HYPH</name>
<dbReference type="RefSeq" id="WP_354552064.1">
    <property type="nucleotide sequence ID" value="NZ_JBEPSM010000002.1"/>
</dbReference>
<dbReference type="EMBL" id="JBEPSM010000002">
    <property type="protein sequence ID" value="MET4634947.1"/>
    <property type="molecule type" value="Genomic_DNA"/>
</dbReference>
<gene>
    <name evidence="1" type="ORF">ABIE08_002893</name>
</gene>
<sequence length="88" mass="9644">MAVETLGDAWRAGWTVSAHCKGRNAKTKNGTKPCSQKVDLDMSSLLWTRGADFPVAMLSDRLMCPSCRSRHVFLIFDIPGNGSRAMVS</sequence>
<dbReference type="Proteomes" id="UP001549321">
    <property type="component" value="Unassembled WGS sequence"/>
</dbReference>
<reference evidence="1 2" key="1">
    <citation type="submission" date="2024-06" db="EMBL/GenBank/DDBJ databases">
        <title>Sorghum-associated microbial communities from plants grown in Nebraska, USA.</title>
        <authorList>
            <person name="Schachtman D."/>
        </authorList>
    </citation>
    <scope>NUCLEOTIDE SEQUENCE [LARGE SCALE GENOMIC DNA]</scope>
    <source>
        <strain evidence="1 2">3207</strain>
    </source>
</reference>
<protein>
    <submittedName>
        <fullName evidence="1">Uncharacterized protein</fullName>
    </submittedName>
</protein>
<keyword evidence="2" id="KW-1185">Reference proteome</keyword>
<accession>A0ABV2R117</accession>
<comment type="caution">
    <text evidence="1">The sequence shown here is derived from an EMBL/GenBank/DDBJ whole genome shotgun (WGS) entry which is preliminary data.</text>
</comment>
<proteinExistence type="predicted"/>
<evidence type="ECO:0000313" key="2">
    <source>
        <dbReference type="Proteomes" id="UP001549321"/>
    </source>
</evidence>
<evidence type="ECO:0000313" key="1">
    <source>
        <dbReference type="EMBL" id="MET4634947.1"/>
    </source>
</evidence>
<organism evidence="1 2">
    <name type="scientific">Kaistia defluvii</name>
    <dbReference type="NCBI Taxonomy" id="410841"/>
    <lineage>
        <taxon>Bacteria</taxon>
        <taxon>Pseudomonadati</taxon>
        <taxon>Pseudomonadota</taxon>
        <taxon>Alphaproteobacteria</taxon>
        <taxon>Hyphomicrobiales</taxon>
        <taxon>Kaistiaceae</taxon>
        <taxon>Kaistia</taxon>
    </lineage>
</organism>